<dbReference type="PANTHER" id="PTHR43418">
    <property type="entry name" value="MULTIFUNCTIONAL TRYPTOPHAN BIOSYNTHESIS PROTEIN-RELATED"/>
    <property type="match status" value="1"/>
</dbReference>
<dbReference type="CDD" id="cd01744">
    <property type="entry name" value="GATase1_CPSase"/>
    <property type="match status" value="1"/>
</dbReference>
<dbReference type="EC" id="6.3.5.5" evidence="4"/>
<dbReference type="FunFam" id="3.50.30.20:FF:000001">
    <property type="entry name" value="Carbamoyl-phosphate synthase small chain"/>
    <property type="match status" value="1"/>
</dbReference>
<evidence type="ECO:0000256" key="12">
    <source>
        <dbReference type="ARBA" id="ARBA00049285"/>
    </source>
</evidence>
<evidence type="ECO:0000256" key="11">
    <source>
        <dbReference type="ARBA" id="ARBA00048816"/>
    </source>
</evidence>
<dbReference type="InterPro" id="IPR006274">
    <property type="entry name" value="CarbamoylP_synth_ssu"/>
</dbReference>
<name>A0A3B1CA12_9ZZZZ</name>
<dbReference type="PANTHER" id="PTHR43418:SF7">
    <property type="entry name" value="CARBAMOYL-PHOSPHATE SYNTHASE SMALL CHAIN"/>
    <property type="match status" value="1"/>
</dbReference>
<sequence>MSDAYLVMSDGRVFTGKSFGAVGETSGEVVFNTSMTGYQEILTDPSYEGQIVNMTYPLIGNVGVNDEDVESRKPFVRGFIVKEESAITSNWRRIKSLGTYLIDNGVVGIQGIDTRALTRHIRKKGAMPGIINSKGGSIKDIKKRAARLKGLDGVDCVKRVTCEQAYQWRGGLWELGSGFAPGFDKPKFKVTAVDLGIKQSILRNFDNIGAQVTVVPASTGADEILSYDPDGVFLSNGPGDPSAVTYVIETVKKLIGVKPVFGICLGHQILSLALGARTYKLKFGHHGANHPVMDLSTKKVEITSQNHNFAVDPDSLPGDLKLTHINLNDRTVEGVKSRTLAVFSVQYHPEASPGPHDSSYLFSRFADMMIASGRKRASA</sequence>
<dbReference type="SUPFAM" id="SSF52021">
    <property type="entry name" value="Carbamoyl phosphate synthetase, small subunit N-terminal domain"/>
    <property type="match status" value="1"/>
</dbReference>
<dbReference type="Pfam" id="PF00988">
    <property type="entry name" value="CPSase_sm_chain"/>
    <property type="match status" value="1"/>
</dbReference>
<dbReference type="GO" id="GO:0006207">
    <property type="term" value="P:'de novo' pyrimidine nucleobase biosynthetic process"/>
    <property type="evidence" value="ECO:0007669"/>
    <property type="project" value="InterPro"/>
</dbReference>
<dbReference type="GO" id="GO:0004359">
    <property type="term" value="F:glutaminase activity"/>
    <property type="evidence" value="ECO:0007669"/>
    <property type="project" value="RHEA"/>
</dbReference>
<dbReference type="PRINTS" id="PR00096">
    <property type="entry name" value="GATASE"/>
</dbReference>
<dbReference type="InterPro" id="IPR036480">
    <property type="entry name" value="CarbP_synth_ssu_N_sf"/>
</dbReference>
<comment type="pathway">
    <text evidence="2">Amino-acid biosynthesis; L-arginine biosynthesis; carbamoyl phosphate from bicarbonate: step 1/1.</text>
</comment>
<dbReference type="Gene3D" id="3.40.50.880">
    <property type="match status" value="1"/>
</dbReference>
<evidence type="ECO:0000256" key="5">
    <source>
        <dbReference type="ARBA" id="ARBA00022598"/>
    </source>
</evidence>
<gene>
    <name evidence="14" type="ORF">MNBD_NITROSPINAE04-2263</name>
</gene>
<dbReference type="InterPro" id="IPR050472">
    <property type="entry name" value="Anth_synth/Amidotransfase"/>
</dbReference>
<dbReference type="InterPro" id="IPR035686">
    <property type="entry name" value="CPSase_GATase1"/>
</dbReference>
<dbReference type="InterPro" id="IPR002474">
    <property type="entry name" value="CarbamoylP_synth_ssu_N"/>
</dbReference>
<evidence type="ECO:0000256" key="6">
    <source>
        <dbReference type="ARBA" id="ARBA00022741"/>
    </source>
</evidence>
<dbReference type="Gene3D" id="3.50.30.20">
    <property type="entry name" value="Carbamoyl-phosphate synthase small subunit, N-terminal domain"/>
    <property type="match status" value="1"/>
</dbReference>
<evidence type="ECO:0000256" key="8">
    <source>
        <dbReference type="ARBA" id="ARBA00022962"/>
    </source>
</evidence>
<comment type="catalytic activity">
    <reaction evidence="12">
        <text>L-glutamine + H2O = L-glutamate + NH4(+)</text>
        <dbReference type="Rhea" id="RHEA:15889"/>
        <dbReference type="ChEBI" id="CHEBI:15377"/>
        <dbReference type="ChEBI" id="CHEBI:28938"/>
        <dbReference type="ChEBI" id="CHEBI:29985"/>
        <dbReference type="ChEBI" id="CHEBI:58359"/>
    </reaction>
</comment>
<dbReference type="InterPro" id="IPR017926">
    <property type="entry name" value="GATASE"/>
</dbReference>
<evidence type="ECO:0000313" key="14">
    <source>
        <dbReference type="EMBL" id="VAX23501.1"/>
    </source>
</evidence>
<dbReference type="GO" id="GO:0006221">
    <property type="term" value="P:pyrimidine nucleotide biosynthetic process"/>
    <property type="evidence" value="ECO:0007669"/>
    <property type="project" value="UniProtKB-KW"/>
</dbReference>
<evidence type="ECO:0000256" key="1">
    <source>
        <dbReference type="ARBA" id="ARBA00004812"/>
    </source>
</evidence>
<comment type="pathway">
    <text evidence="1">Pyrimidine metabolism; UMP biosynthesis via de novo pathway; (S)-dihydroorotate from bicarbonate: step 1/3.</text>
</comment>
<dbReference type="PRINTS" id="PR00097">
    <property type="entry name" value="ANTSNTHASEII"/>
</dbReference>
<dbReference type="NCBIfam" id="TIGR01368">
    <property type="entry name" value="CPSaseIIsmall"/>
    <property type="match status" value="1"/>
</dbReference>
<dbReference type="PROSITE" id="PS51273">
    <property type="entry name" value="GATASE_TYPE_1"/>
    <property type="match status" value="1"/>
</dbReference>
<proteinExistence type="inferred from homology"/>
<evidence type="ECO:0000256" key="10">
    <source>
        <dbReference type="ARBA" id="ARBA00044340"/>
    </source>
</evidence>
<feature type="domain" description="Carbamoyl-phosphate synthase small subunit N-terminal" evidence="13">
    <location>
        <begin position="2"/>
        <end position="132"/>
    </location>
</feature>
<comment type="similarity">
    <text evidence="3">Belongs to the CarA family.</text>
</comment>
<dbReference type="Pfam" id="PF00117">
    <property type="entry name" value="GATase"/>
    <property type="match status" value="1"/>
</dbReference>
<organism evidence="14">
    <name type="scientific">hydrothermal vent metagenome</name>
    <dbReference type="NCBI Taxonomy" id="652676"/>
    <lineage>
        <taxon>unclassified sequences</taxon>
        <taxon>metagenomes</taxon>
        <taxon>ecological metagenomes</taxon>
    </lineage>
</organism>
<comment type="catalytic activity">
    <reaction evidence="11">
        <text>hydrogencarbonate + L-glutamine + 2 ATP + H2O = carbamoyl phosphate + L-glutamate + 2 ADP + phosphate + 2 H(+)</text>
        <dbReference type="Rhea" id="RHEA:18633"/>
        <dbReference type="ChEBI" id="CHEBI:15377"/>
        <dbReference type="ChEBI" id="CHEBI:15378"/>
        <dbReference type="ChEBI" id="CHEBI:17544"/>
        <dbReference type="ChEBI" id="CHEBI:29985"/>
        <dbReference type="ChEBI" id="CHEBI:30616"/>
        <dbReference type="ChEBI" id="CHEBI:43474"/>
        <dbReference type="ChEBI" id="CHEBI:58228"/>
        <dbReference type="ChEBI" id="CHEBI:58359"/>
        <dbReference type="ChEBI" id="CHEBI:456216"/>
        <dbReference type="EC" id="6.3.5.5"/>
    </reaction>
</comment>
<keyword evidence="8" id="KW-0315">Glutamine amidotransferase</keyword>
<evidence type="ECO:0000256" key="2">
    <source>
        <dbReference type="ARBA" id="ARBA00005077"/>
    </source>
</evidence>
<dbReference type="GO" id="GO:0005524">
    <property type="term" value="F:ATP binding"/>
    <property type="evidence" value="ECO:0007669"/>
    <property type="project" value="UniProtKB-KW"/>
</dbReference>
<keyword evidence="6" id="KW-0547">Nucleotide-binding</keyword>
<evidence type="ECO:0000256" key="3">
    <source>
        <dbReference type="ARBA" id="ARBA00007800"/>
    </source>
</evidence>
<keyword evidence="9" id="KW-0665">Pyrimidine biosynthesis</keyword>
<dbReference type="NCBIfam" id="NF009475">
    <property type="entry name" value="PRK12838.1"/>
    <property type="match status" value="1"/>
</dbReference>
<keyword evidence="5 14" id="KW-0436">Ligase</keyword>
<dbReference type="EMBL" id="UOGA01000249">
    <property type="protein sequence ID" value="VAX23501.1"/>
    <property type="molecule type" value="Genomic_DNA"/>
</dbReference>
<keyword evidence="7" id="KW-0067">ATP-binding</keyword>
<dbReference type="InterPro" id="IPR029062">
    <property type="entry name" value="Class_I_gatase-like"/>
</dbReference>
<dbReference type="SUPFAM" id="SSF52317">
    <property type="entry name" value="Class I glutamine amidotransferase-like"/>
    <property type="match status" value="1"/>
</dbReference>
<evidence type="ECO:0000256" key="4">
    <source>
        <dbReference type="ARBA" id="ARBA00012738"/>
    </source>
</evidence>
<dbReference type="SMART" id="SM01097">
    <property type="entry name" value="CPSase_sm_chain"/>
    <property type="match status" value="1"/>
</dbReference>
<dbReference type="HAMAP" id="MF_01209">
    <property type="entry name" value="CPSase_S_chain"/>
    <property type="match status" value="1"/>
</dbReference>
<dbReference type="AlphaFoldDB" id="A0A3B1CA12"/>
<dbReference type="PRINTS" id="PR00099">
    <property type="entry name" value="CPSGATASE"/>
</dbReference>
<evidence type="ECO:0000256" key="7">
    <source>
        <dbReference type="ARBA" id="ARBA00022840"/>
    </source>
</evidence>
<accession>A0A3B1CA12</accession>
<reference evidence="14" key="1">
    <citation type="submission" date="2018-06" db="EMBL/GenBank/DDBJ databases">
        <authorList>
            <person name="Zhirakovskaya E."/>
        </authorList>
    </citation>
    <scope>NUCLEOTIDE SEQUENCE</scope>
</reference>
<dbReference type="GO" id="GO:0006541">
    <property type="term" value="P:glutamine metabolic process"/>
    <property type="evidence" value="ECO:0007669"/>
    <property type="project" value="InterPro"/>
</dbReference>
<evidence type="ECO:0000259" key="13">
    <source>
        <dbReference type="SMART" id="SM01097"/>
    </source>
</evidence>
<evidence type="ECO:0000256" key="9">
    <source>
        <dbReference type="ARBA" id="ARBA00022975"/>
    </source>
</evidence>
<dbReference type="GO" id="GO:0004088">
    <property type="term" value="F:carbamoyl-phosphate synthase (glutamine-hydrolyzing) activity"/>
    <property type="evidence" value="ECO:0007669"/>
    <property type="project" value="UniProtKB-EC"/>
</dbReference>
<protein>
    <recommendedName>
        <fullName evidence="4">carbamoyl-phosphate synthase (glutamine-hydrolyzing)</fullName>
        <ecNumber evidence="4">6.3.5.5</ecNumber>
    </recommendedName>
    <alternativeName>
        <fullName evidence="10">Arginine-specific carbamoyl phosphate synthetase, glutamine chain</fullName>
    </alternativeName>
</protein>